<dbReference type="Proteomes" id="UP000002559">
    <property type="component" value="Segment"/>
</dbReference>
<evidence type="ECO:0000313" key="1">
    <source>
        <dbReference type="EMBL" id="CAA66578.1"/>
    </source>
</evidence>
<organism evidence="1 2">
    <name type="scientific">Bacillus phage SPP1</name>
    <name type="common">Bacteriophage SPP1</name>
    <dbReference type="NCBI Taxonomy" id="10724"/>
    <lineage>
        <taxon>Viruses</taxon>
        <taxon>Duplodnaviria</taxon>
        <taxon>Heunggongvirae</taxon>
        <taxon>Uroviricota</taxon>
        <taxon>Caudoviricetes</taxon>
        <taxon>Trautnerviridae</taxon>
        <taxon>Polsinellivirinae</taxon>
        <taxon>Rivavirus</taxon>
        <taxon>Rivavirus SPP1</taxon>
    </lineage>
</organism>
<keyword evidence="2" id="KW-1185">Reference proteome</keyword>
<evidence type="ECO:0000313" key="2">
    <source>
        <dbReference type="Proteomes" id="UP000002559"/>
    </source>
</evidence>
<dbReference type="GeneID" id="955277"/>
<proteinExistence type="predicted"/>
<organismHost>
    <name type="scientific">Bacillus subtilis</name>
    <dbReference type="NCBI Taxonomy" id="1423"/>
</organismHost>
<dbReference type="KEGG" id="vg:955277"/>
<name>O48438_BPSPP</name>
<dbReference type="EMBL" id="X97918">
    <property type="protein sequence ID" value="CAA66578.1"/>
    <property type="molecule type" value="Genomic_DNA"/>
</dbReference>
<dbReference type="PIR" id="T42268">
    <property type="entry name" value="T42268"/>
</dbReference>
<protein>
    <submittedName>
        <fullName evidence="1">Bacteriophage SPP1 complete nucleotide sequence</fullName>
    </submittedName>
</protein>
<reference evidence="2" key="1">
    <citation type="journal article" date="1997" name="Gene">
        <title>The complete nucleotide sequence and functional organization of Bacillus subtilis bacteriophage SPP1.</title>
        <authorList>
            <person name="Alonso J.C."/>
            <person name="Luder G."/>
            <person name="Stiege A.C."/>
            <person name="Chai S."/>
            <person name="Weise F."/>
            <person name="Trautner T.A."/>
        </authorList>
    </citation>
    <scope>NUCLEOTIDE SEQUENCE [LARGE SCALE GENOMIC DNA]</scope>
</reference>
<accession>O48438</accession>
<dbReference type="RefSeq" id="NP_690658.1">
    <property type="nucleotide sequence ID" value="NC_004166.2"/>
</dbReference>
<sequence>MHASQSPLIARYRLSSSCSSCTRSVVCGSSFSSHSVALCVPPIPVPFYLFHPLFPFAPSEFFYRVMKLIVLWDI</sequence>